<evidence type="ECO:0000313" key="17">
    <source>
        <dbReference type="Proteomes" id="UP000250140"/>
    </source>
</evidence>
<dbReference type="Pfam" id="PF02775">
    <property type="entry name" value="TPP_enzyme_C"/>
    <property type="match status" value="1"/>
</dbReference>
<evidence type="ECO:0000256" key="4">
    <source>
        <dbReference type="ARBA" id="ARBA00013202"/>
    </source>
</evidence>
<dbReference type="GO" id="GO:0005634">
    <property type="term" value="C:nucleus"/>
    <property type="evidence" value="ECO:0007669"/>
    <property type="project" value="TreeGrafter"/>
</dbReference>
<dbReference type="GO" id="GO:0030976">
    <property type="term" value="F:thiamine pyrophosphate binding"/>
    <property type="evidence" value="ECO:0007669"/>
    <property type="project" value="InterPro"/>
</dbReference>
<protein>
    <recommendedName>
        <fullName evidence="5">Pyruvate decarboxylase</fullName>
        <ecNumber evidence="4">4.1.1.1</ecNumber>
    </recommendedName>
</protein>
<evidence type="ECO:0000256" key="8">
    <source>
        <dbReference type="ARBA" id="ARBA00022842"/>
    </source>
</evidence>
<comment type="catalytic activity">
    <reaction evidence="1">
        <text>a 2-oxocarboxylate + H(+) = an aldehyde + CO2</text>
        <dbReference type="Rhea" id="RHEA:11628"/>
        <dbReference type="ChEBI" id="CHEBI:15378"/>
        <dbReference type="ChEBI" id="CHEBI:16526"/>
        <dbReference type="ChEBI" id="CHEBI:17478"/>
        <dbReference type="ChEBI" id="CHEBI:35179"/>
        <dbReference type="EC" id="4.1.1.1"/>
    </reaction>
</comment>
<dbReference type="GO" id="GO:0000949">
    <property type="term" value="P:aromatic amino acid family catabolic process to alcohol via Ehrlich pathway"/>
    <property type="evidence" value="ECO:0007669"/>
    <property type="project" value="TreeGrafter"/>
</dbReference>
<comment type="cofactor">
    <cofactor evidence="11">
        <name>Mg(2+)</name>
        <dbReference type="ChEBI" id="CHEBI:18420"/>
    </cofactor>
    <text evidence="11">Binds 1 Mg(2+) per subunit.</text>
</comment>
<dbReference type="InterPro" id="IPR011766">
    <property type="entry name" value="TPP_enzyme_TPP-bd"/>
</dbReference>
<comment type="similarity">
    <text evidence="3 12">Belongs to the TPP enzyme family.</text>
</comment>
<dbReference type="Pfam" id="PF02776">
    <property type="entry name" value="TPP_enzyme_N"/>
    <property type="match status" value="1"/>
</dbReference>
<evidence type="ECO:0000259" key="14">
    <source>
        <dbReference type="Pfam" id="PF02775"/>
    </source>
</evidence>
<dbReference type="EMBL" id="KV749319">
    <property type="protein sequence ID" value="OCL10022.1"/>
    <property type="molecule type" value="Genomic_DNA"/>
</dbReference>
<dbReference type="CDD" id="cd02005">
    <property type="entry name" value="TPP_PDC_IPDC"/>
    <property type="match status" value="1"/>
</dbReference>
<dbReference type="Gene3D" id="3.40.50.1220">
    <property type="entry name" value="TPP-binding domain"/>
    <property type="match status" value="1"/>
</dbReference>
<proteinExistence type="inferred from homology"/>
<keyword evidence="10" id="KW-0456">Lyase</keyword>
<dbReference type="SUPFAM" id="SSF52467">
    <property type="entry name" value="DHS-like NAD/FAD-binding domain"/>
    <property type="match status" value="1"/>
</dbReference>
<evidence type="ECO:0000256" key="11">
    <source>
        <dbReference type="PIRSR" id="PIRSR036565-2"/>
    </source>
</evidence>
<dbReference type="PANTHER" id="PTHR43452:SF30">
    <property type="entry name" value="PYRUVATE DECARBOXYLASE ISOZYME 1-RELATED"/>
    <property type="match status" value="1"/>
</dbReference>
<keyword evidence="6 11" id="KW-0479">Metal-binding</keyword>
<dbReference type="FunFam" id="3.40.50.970:FF:000019">
    <property type="entry name" value="Pyruvate decarboxylase isozyme"/>
    <property type="match status" value="1"/>
</dbReference>
<dbReference type="Pfam" id="PF00205">
    <property type="entry name" value="TPP_enzyme_M"/>
    <property type="match status" value="1"/>
</dbReference>
<dbReference type="InterPro" id="IPR047214">
    <property type="entry name" value="TPP_PDC_IPDC"/>
</dbReference>
<dbReference type="OrthoDB" id="3970464at2759"/>
<feature type="binding site" evidence="11">
    <location>
        <position position="470"/>
    </location>
    <ligand>
        <name>Mg(2+)</name>
        <dbReference type="ChEBI" id="CHEBI:18420"/>
    </ligand>
</feature>
<feature type="domain" description="Thiamine pyrophosphate enzyme central" evidence="13">
    <location>
        <begin position="200"/>
        <end position="315"/>
    </location>
</feature>
<keyword evidence="9 12" id="KW-0786">Thiamine pyrophosphate</keyword>
<evidence type="ECO:0000256" key="2">
    <source>
        <dbReference type="ARBA" id="ARBA00001964"/>
    </source>
</evidence>
<evidence type="ECO:0000256" key="12">
    <source>
        <dbReference type="RuleBase" id="RU362132"/>
    </source>
</evidence>
<keyword evidence="8 11" id="KW-0460">Magnesium</keyword>
<feature type="binding site" evidence="11">
    <location>
        <position position="472"/>
    </location>
    <ligand>
        <name>Mg(2+)</name>
        <dbReference type="ChEBI" id="CHEBI:18420"/>
    </ligand>
</feature>
<evidence type="ECO:0000256" key="6">
    <source>
        <dbReference type="ARBA" id="ARBA00022723"/>
    </source>
</evidence>
<dbReference type="GO" id="GO:0000287">
    <property type="term" value="F:magnesium ion binding"/>
    <property type="evidence" value="ECO:0007669"/>
    <property type="project" value="InterPro"/>
</dbReference>
<dbReference type="InterPro" id="IPR029061">
    <property type="entry name" value="THDP-binding"/>
</dbReference>
<feature type="domain" description="Thiamine pyrophosphate enzyme N-terminal TPP-binding" evidence="15">
    <location>
        <begin position="6"/>
        <end position="109"/>
    </location>
</feature>
<dbReference type="PIRSF" id="PIRSF036565">
    <property type="entry name" value="Pyruvt_ip_decrb"/>
    <property type="match status" value="1"/>
</dbReference>
<dbReference type="Proteomes" id="UP000250140">
    <property type="component" value="Unassembled WGS sequence"/>
</dbReference>
<feature type="binding site" evidence="11">
    <location>
        <position position="443"/>
    </location>
    <ligand>
        <name>Mg(2+)</name>
        <dbReference type="ChEBI" id="CHEBI:18420"/>
    </ligand>
</feature>
<dbReference type="InterPro" id="IPR029035">
    <property type="entry name" value="DHS-like_NAD/FAD-binding_dom"/>
</dbReference>
<keyword evidence="17" id="KW-1185">Reference proteome</keyword>
<evidence type="ECO:0000256" key="3">
    <source>
        <dbReference type="ARBA" id="ARBA00007812"/>
    </source>
</evidence>
<evidence type="ECO:0000259" key="15">
    <source>
        <dbReference type="Pfam" id="PF02776"/>
    </source>
</evidence>
<comment type="cofactor">
    <cofactor evidence="2">
        <name>thiamine diphosphate</name>
        <dbReference type="ChEBI" id="CHEBI:58937"/>
    </cofactor>
</comment>
<dbReference type="SUPFAM" id="SSF52518">
    <property type="entry name" value="Thiamin diphosphate-binding fold (THDP-binding)"/>
    <property type="match status" value="2"/>
</dbReference>
<dbReference type="InterPro" id="IPR012110">
    <property type="entry name" value="PDC/IPDC-like"/>
</dbReference>
<name>A0A8E2JUV4_9PEZI</name>
<accession>A0A8E2JUV4</accession>
<dbReference type="InterPro" id="IPR012001">
    <property type="entry name" value="Thiamin_PyroP_enz_TPP-bd_dom"/>
</dbReference>
<dbReference type="CDD" id="cd07038">
    <property type="entry name" value="TPP_PYR_PDC_IPDC_like"/>
    <property type="match status" value="1"/>
</dbReference>
<keyword evidence="7" id="KW-0210">Decarboxylase</keyword>
<evidence type="ECO:0000256" key="9">
    <source>
        <dbReference type="ARBA" id="ARBA00023052"/>
    </source>
</evidence>
<dbReference type="InterPro" id="IPR012000">
    <property type="entry name" value="Thiamin_PyroP_enz_cen_dom"/>
</dbReference>
<dbReference type="InterPro" id="IPR047213">
    <property type="entry name" value="TPP_PYR_PDC_IPDC-like"/>
</dbReference>
<reference evidence="16 17" key="1">
    <citation type="journal article" date="2016" name="Nat. Commun.">
        <title>Ectomycorrhizal ecology is imprinted in the genome of the dominant symbiotic fungus Cenococcum geophilum.</title>
        <authorList>
            <consortium name="DOE Joint Genome Institute"/>
            <person name="Peter M."/>
            <person name="Kohler A."/>
            <person name="Ohm R.A."/>
            <person name="Kuo A."/>
            <person name="Krutzmann J."/>
            <person name="Morin E."/>
            <person name="Arend M."/>
            <person name="Barry K.W."/>
            <person name="Binder M."/>
            <person name="Choi C."/>
            <person name="Clum A."/>
            <person name="Copeland A."/>
            <person name="Grisel N."/>
            <person name="Haridas S."/>
            <person name="Kipfer T."/>
            <person name="LaButti K."/>
            <person name="Lindquist E."/>
            <person name="Lipzen A."/>
            <person name="Maire R."/>
            <person name="Meier B."/>
            <person name="Mihaltcheva S."/>
            <person name="Molinier V."/>
            <person name="Murat C."/>
            <person name="Poggeler S."/>
            <person name="Quandt C.A."/>
            <person name="Sperisen C."/>
            <person name="Tritt A."/>
            <person name="Tisserant E."/>
            <person name="Crous P.W."/>
            <person name="Henrissat B."/>
            <person name="Nehls U."/>
            <person name="Egli S."/>
            <person name="Spatafora J.W."/>
            <person name="Grigoriev I.V."/>
            <person name="Martin F.M."/>
        </authorList>
    </citation>
    <scope>NUCLEOTIDE SEQUENCE [LARGE SCALE GENOMIC DNA]</scope>
    <source>
        <strain evidence="16 17">CBS 207.34</strain>
    </source>
</reference>
<keyword evidence="16" id="KW-0670">Pyruvate</keyword>
<feature type="domain" description="Thiamine pyrophosphate enzyme TPP-binding" evidence="14">
    <location>
        <begin position="387"/>
        <end position="524"/>
    </location>
</feature>
<evidence type="ECO:0000256" key="1">
    <source>
        <dbReference type="ARBA" id="ARBA00001041"/>
    </source>
</evidence>
<dbReference type="GO" id="GO:0005829">
    <property type="term" value="C:cytosol"/>
    <property type="evidence" value="ECO:0007669"/>
    <property type="project" value="TreeGrafter"/>
</dbReference>
<dbReference type="PANTHER" id="PTHR43452">
    <property type="entry name" value="PYRUVATE DECARBOXYLASE"/>
    <property type="match status" value="1"/>
</dbReference>
<dbReference type="AlphaFoldDB" id="A0A8E2JUV4"/>
<dbReference type="EC" id="4.1.1.1" evidence="4"/>
<sequence length="563" mass="61518">MADIVVGAYLFRRLREFGIETLFGVPGDYELDLLDHVEEGGLQWSGSPNELVAAYSADGYARIKGAGALVTTFGPGETSALCGLAGAYCEFVPVVHIVGYPGLKAQRGTQILHHTLGDKKYDHYIKMSDQISCASVVLMDASTATSEIDRILQAMFYHQQPVYIGLPIDIALSKVSPSSLETSIIRDLPLNDPMVEEFVVKEIYRRLDASKNAVIIVDGGATRHGVVSEVAKLIDITQAPHFVTGMGKGAVNERHPRFGGGYNGASTKADVKHTIENSDCVLWVGSYLSDFNTGEFTMKVSAAATIDFQRFYVMIGDKKYDVKMKYVLQKLINTIEMQPLSVVVTDMPCTPFDGLQAPESQDITHKWLWQRFTSFLEPGDFVITETGTAQAGMNEAWYPENVHMFTQSVFGSIGYATGAAVGSAIAAREVNPPYKRLILVTGDGSLQLTVQGFSMLQRNGVTPIIFVINNKGYTVERLIHGLNADYNNIPLWNYAALLKAMGPDVASKSYQVAKSAELDQLLQDEAFCHASYPQLVELFMDPFDCPDSIKLLGAAAGTHNMGS</sequence>
<evidence type="ECO:0000256" key="5">
    <source>
        <dbReference type="ARBA" id="ARBA00014422"/>
    </source>
</evidence>
<dbReference type="GO" id="GO:0004737">
    <property type="term" value="F:pyruvate decarboxylase activity"/>
    <property type="evidence" value="ECO:0007669"/>
    <property type="project" value="UniProtKB-EC"/>
</dbReference>
<organism evidence="16 17">
    <name type="scientific">Glonium stellatum</name>
    <dbReference type="NCBI Taxonomy" id="574774"/>
    <lineage>
        <taxon>Eukaryota</taxon>
        <taxon>Fungi</taxon>
        <taxon>Dikarya</taxon>
        <taxon>Ascomycota</taxon>
        <taxon>Pezizomycotina</taxon>
        <taxon>Dothideomycetes</taxon>
        <taxon>Pleosporomycetidae</taxon>
        <taxon>Gloniales</taxon>
        <taxon>Gloniaceae</taxon>
        <taxon>Glonium</taxon>
    </lineage>
</organism>
<evidence type="ECO:0000256" key="7">
    <source>
        <dbReference type="ARBA" id="ARBA00022793"/>
    </source>
</evidence>
<dbReference type="FunFam" id="3.40.50.970:FF:000024">
    <property type="entry name" value="Pyruvate decarboxylase isozyme"/>
    <property type="match status" value="1"/>
</dbReference>
<evidence type="ECO:0000259" key="13">
    <source>
        <dbReference type="Pfam" id="PF00205"/>
    </source>
</evidence>
<evidence type="ECO:0000256" key="10">
    <source>
        <dbReference type="ARBA" id="ARBA00023239"/>
    </source>
</evidence>
<evidence type="ECO:0000313" key="16">
    <source>
        <dbReference type="EMBL" id="OCL10022.1"/>
    </source>
</evidence>
<dbReference type="Gene3D" id="3.40.50.970">
    <property type="match status" value="2"/>
</dbReference>
<gene>
    <name evidence="16" type="ORF">AOQ84DRAFT_402879</name>
</gene>